<evidence type="ECO:0000313" key="1">
    <source>
        <dbReference type="EMBL" id="GGI12507.1"/>
    </source>
</evidence>
<accession>A0A8J3ADV7</accession>
<gene>
    <name evidence="1" type="primary">yokU</name>
    <name evidence="1" type="ORF">GCM10007380_13260</name>
</gene>
<reference evidence="2" key="1">
    <citation type="journal article" date="2019" name="Int. J. Syst. Evol. Microbiol.">
        <title>The Global Catalogue of Microorganisms (GCM) 10K type strain sequencing project: providing services to taxonomists for standard genome sequencing and annotation.</title>
        <authorList>
            <consortium name="The Broad Institute Genomics Platform"/>
            <consortium name="The Broad Institute Genome Sequencing Center for Infectious Disease"/>
            <person name="Wu L."/>
            <person name="Ma J."/>
        </authorList>
    </citation>
    <scope>NUCLEOTIDE SEQUENCE [LARGE SCALE GENOMIC DNA]</scope>
    <source>
        <strain evidence="2">CGMCC 1.14993</strain>
    </source>
</reference>
<keyword evidence="2" id="KW-1185">Reference proteome</keyword>
<organism evidence="1 2">
    <name type="scientific">Gottfriedia solisilvae</name>
    <dbReference type="NCBI Taxonomy" id="1516104"/>
    <lineage>
        <taxon>Bacteria</taxon>
        <taxon>Bacillati</taxon>
        <taxon>Bacillota</taxon>
        <taxon>Bacilli</taxon>
        <taxon>Bacillales</taxon>
        <taxon>Bacillaceae</taxon>
        <taxon>Gottfriedia</taxon>
    </lineage>
</organism>
<name>A0A8J3ADV7_9BACI</name>
<dbReference type="Pfam" id="PF14122">
    <property type="entry name" value="YokU"/>
    <property type="match status" value="1"/>
</dbReference>
<evidence type="ECO:0000313" key="2">
    <source>
        <dbReference type="Proteomes" id="UP000626244"/>
    </source>
</evidence>
<dbReference type="RefSeq" id="WP_087999580.1">
    <property type="nucleotide sequence ID" value="NZ_NETJ01000002.1"/>
</dbReference>
<dbReference type="Proteomes" id="UP000626244">
    <property type="component" value="Unassembled WGS sequence"/>
</dbReference>
<protein>
    <recommendedName>
        <fullName evidence="3">YokU family protein</fullName>
    </recommendedName>
</protein>
<comment type="caution">
    <text evidence="1">The sequence shown here is derived from an EMBL/GenBank/DDBJ whole genome shotgun (WGS) entry which is preliminary data.</text>
</comment>
<dbReference type="NCBIfam" id="TIGR03831">
    <property type="entry name" value="YgiT_finger"/>
    <property type="match status" value="1"/>
</dbReference>
<proteinExistence type="predicted"/>
<dbReference type="AlphaFoldDB" id="A0A8J3ADV7"/>
<dbReference type="OrthoDB" id="2666319at2"/>
<dbReference type="InterPro" id="IPR022451">
    <property type="entry name" value="CHP03829_YokU"/>
</dbReference>
<dbReference type="NCBIfam" id="TIGR03829">
    <property type="entry name" value="YokU_near_AblA"/>
    <property type="match status" value="1"/>
</dbReference>
<evidence type="ECO:0008006" key="3">
    <source>
        <dbReference type="Google" id="ProtNLM"/>
    </source>
</evidence>
<dbReference type="EMBL" id="BMHB01000001">
    <property type="protein sequence ID" value="GGI12507.1"/>
    <property type="molecule type" value="Genomic_DNA"/>
</dbReference>
<sequence length="99" mass="11659">MTNNSLKCDWCQEDNLEELKAVVHWELPDGSRAITITNVPSFYCEKCKFTYQKEDVVKTIEDQLLLISTELLPVSVSFEELMKQPRLLKRNYFDFSSYN</sequence>
<dbReference type="CDD" id="cd12870">
    <property type="entry name" value="MqsA"/>
    <property type="match status" value="1"/>
</dbReference>
<dbReference type="InterPro" id="IPR022453">
    <property type="entry name" value="Znf_MqsA-type"/>
</dbReference>